<evidence type="ECO:0000313" key="6">
    <source>
        <dbReference type="Proteomes" id="UP000651208"/>
    </source>
</evidence>
<dbReference type="Pfam" id="PF01037">
    <property type="entry name" value="AsnC_trans_reg"/>
    <property type="match status" value="1"/>
</dbReference>
<keyword evidence="3" id="KW-0804">Transcription</keyword>
<sequence length="131" mass="15340">MDDKDKQILSILANNSRLSWKAIGEKVFLTGQAVGVRVQQLQDKGIISKFTTQIYYANYQFITFYMNNHSFKEFEQMVCAYQQVLTLDKITGDGCYFIQSCFDHDDLIKFIDEITPYARYKISYRLKSVKT</sequence>
<organism evidence="5 6">
    <name type="scientific">Frischella japonica</name>
    <dbReference type="NCBI Taxonomy" id="2741544"/>
    <lineage>
        <taxon>Bacteria</taxon>
        <taxon>Pseudomonadati</taxon>
        <taxon>Pseudomonadota</taxon>
        <taxon>Gammaproteobacteria</taxon>
        <taxon>Orbales</taxon>
        <taxon>Orbaceae</taxon>
        <taxon>Frischella</taxon>
    </lineage>
</organism>
<keyword evidence="6" id="KW-1185">Reference proteome</keyword>
<reference evidence="5 6" key="1">
    <citation type="submission" date="2020-06" db="EMBL/GenBank/DDBJ databases">
        <title>Frischella cerana isolated from Apis cerana gut homogenate.</title>
        <authorList>
            <person name="Wolter L.A."/>
            <person name="Suenami S."/>
            <person name="Miyazaki R."/>
        </authorList>
    </citation>
    <scope>NUCLEOTIDE SEQUENCE [LARGE SCALE GENOMIC DNA]</scope>
    <source>
        <strain evidence="5 6">Ac13</strain>
    </source>
</reference>
<gene>
    <name evidence="5" type="ORF">FcAc13_06495</name>
</gene>
<dbReference type="InterPro" id="IPR036390">
    <property type="entry name" value="WH_DNA-bd_sf"/>
</dbReference>
<dbReference type="Gene3D" id="3.30.70.920">
    <property type="match status" value="1"/>
</dbReference>
<dbReference type="SMART" id="SM00344">
    <property type="entry name" value="HTH_ASNC"/>
    <property type="match status" value="1"/>
</dbReference>
<dbReference type="Proteomes" id="UP000651208">
    <property type="component" value="Unassembled WGS sequence"/>
</dbReference>
<dbReference type="InterPro" id="IPR019888">
    <property type="entry name" value="Tscrpt_reg_AsnC-like"/>
</dbReference>
<dbReference type="PRINTS" id="PR00033">
    <property type="entry name" value="HTHASNC"/>
</dbReference>
<dbReference type="InterPro" id="IPR000485">
    <property type="entry name" value="AsnC-type_HTH_dom"/>
</dbReference>
<dbReference type="PANTHER" id="PTHR30154:SF55">
    <property type="entry name" value="HTH-TYPE TRANSCRIPTIONAL REGULATOR LRPB"/>
    <property type="match status" value="1"/>
</dbReference>
<dbReference type="EMBL" id="JABURY010000015">
    <property type="protein sequence ID" value="MBC9130958.1"/>
    <property type="molecule type" value="Genomic_DNA"/>
</dbReference>
<feature type="domain" description="HTH asnC-type" evidence="4">
    <location>
        <begin position="1"/>
        <end position="54"/>
    </location>
</feature>
<evidence type="ECO:0000256" key="1">
    <source>
        <dbReference type="ARBA" id="ARBA00023015"/>
    </source>
</evidence>
<dbReference type="PROSITE" id="PS50956">
    <property type="entry name" value="HTH_ASNC_2"/>
    <property type="match status" value="1"/>
</dbReference>
<dbReference type="PANTHER" id="PTHR30154">
    <property type="entry name" value="LEUCINE-RESPONSIVE REGULATORY PROTEIN"/>
    <property type="match status" value="1"/>
</dbReference>
<dbReference type="InterPro" id="IPR011008">
    <property type="entry name" value="Dimeric_a/b-barrel"/>
</dbReference>
<evidence type="ECO:0000313" key="5">
    <source>
        <dbReference type="EMBL" id="MBC9130958.1"/>
    </source>
</evidence>
<evidence type="ECO:0000256" key="2">
    <source>
        <dbReference type="ARBA" id="ARBA00023125"/>
    </source>
</evidence>
<comment type="caution">
    <text evidence="5">The sequence shown here is derived from an EMBL/GenBank/DDBJ whole genome shotgun (WGS) entry which is preliminary data.</text>
</comment>
<protein>
    <submittedName>
        <fullName evidence="5">AsnC family transcriptional regulator</fullName>
    </submittedName>
</protein>
<evidence type="ECO:0000256" key="3">
    <source>
        <dbReference type="ARBA" id="ARBA00023163"/>
    </source>
</evidence>
<proteinExistence type="predicted"/>
<dbReference type="InterPro" id="IPR036388">
    <property type="entry name" value="WH-like_DNA-bd_sf"/>
</dbReference>
<accession>A0ABR7QXK3</accession>
<keyword evidence="1" id="KW-0805">Transcription regulation</keyword>
<evidence type="ECO:0000259" key="4">
    <source>
        <dbReference type="PROSITE" id="PS50956"/>
    </source>
</evidence>
<dbReference type="RefSeq" id="WP_187755398.1">
    <property type="nucleotide sequence ID" value="NZ_JABURY010000015.1"/>
</dbReference>
<dbReference type="InterPro" id="IPR019887">
    <property type="entry name" value="Tscrpt_reg_AsnC/Lrp_C"/>
</dbReference>
<dbReference type="SUPFAM" id="SSF54909">
    <property type="entry name" value="Dimeric alpha+beta barrel"/>
    <property type="match status" value="1"/>
</dbReference>
<dbReference type="Pfam" id="PF13404">
    <property type="entry name" value="HTH_AsnC-type"/>
    <property type="match status" value="1"/>
</dbReference>
<dbReference type="Gene3D" id="1.10.10.10">
    <property type="entry name" value="Winged helix-like DNA-binding domain superfamily/Winged helix DNA-binding domain"/>
    <property type="match status" value="1"/>
</dbReference>
<keyword evidence="2" id="KW-0238">DNA-binding</keyword>
<dbReference type="SUPFAM" id="SSF46785">
    <property type="entry name" value="Winged helix' DNA-binding domain"/>
    <property type="match status" value="1"/>
</dbReference>
<name>A0ABR7QXK3_9GAMM</name>